<dbReference type="EMBL" id="GEDC01018392">
    <property type="protein sequence ID" value="JAS18906.1"/>
    <property type="molecule type" value="Transcribed_RNA"/>
</dbReference>
<accession>A0A1B6CZP6</accession>
<sequence length="177" mass="19391">MIQVIFLVLMFTGGFKSSHGDTGNSGPGSADTGNTGPGGADTGNTGPGRDAMFYASMGSMFKSLAISIFNELQGHNVSVGGDVLSKITFLNGGMKQLMSMVDNMPYQVFQTFLPIVRIVLVEGRPKFDQIKFEDGELQKRFSWTAQQIKTFHDLHADIKNQLDRLQEICESYGVKLK</sequence>
<evidence type="ECO:0000313" key="3">
    <source>
        <dbReference type="EMBL" id="JAS18906.1"/>
    </source>
</evidence>
<feature type="signal peptide" evidence="2">
    <location>
        <begin position="1"/>
        <end position="20"/>
    </location>
</feature>
<gene>
    <name evidence="3" type="ORF">g.1501</name>
</gene>
<evidence type="ECO:0000256" key="2">
    <source>
        <dbReference type="SAM" id="SignalP"/>
    </source>
</evidence>
<organism evidence="3">
    <name type="scientific">Clastoptera arizonana</name>
    <name type="common">Arizona spittle bug</name>
    <dbReference type="NCBI Taxonomy" id="38151"/>
    <lineage>
        <taxon>Eukaryota</taxon>
        <taxon>Metazoa</taxon>
        <taxon>Ecdysozoa</taxon>
        <taxon>Arthropoda</taxon>
        <taxon>Hexapoda</taxon>
        <taxon>Insecta</taxon>
        <taxon>Pterygota</taxon>
        <taxon>Neoptera</taxon>
        <taxon>Paraneoptera</taxon>
        <taxon>Hemiptera</taxon>
        <taxon>Auchenorrhyncha</taxon>
        <taxon>Cercopoidea</taxon>
        <taxon>Clastopteridae</taxon>
        <taxon>Clastoptera</taxon>
    </lineage>
</organism>
<feature type="region of interest" description="Disordered" evidence="1">
    <location>
        <begin position="18"/>
        <end position="47"/>
    </location>
</feature>
<protein>
    <submittedName>
        <fullName evidence="3">Uncharacterized protein</fullName>
    </submittedName>
</protein>
<evidence type="ECO:0000256" key="1">
    <source>
        <dbReference type="SAM" id="MobiDB-lite"/>
    </source>
</evidence>
<reference evidence="3" key="1">
    <citation type="submission" date="2015-12" db="EMBL/GenBank/DDBJ databases">
        <title>De novo transcriptome assembly of four potential Pierce s Disease insect vectors from Arizona vineyards.</title>
        <authorList>
            <person name="Tassone E.E."/>
        </authorList>
    </citation>
    <scope>NUCLEOTIDE SEQUENCE</scope>
</reference>
<proteinExistence type="predicted"/>
<dbReference type="AlphaFoldDB" id="A0A1B6CZP6"/>
<feature type="chain" id="PRO_5008580950" evidence="2">
    <location>
        <begin position="21"/>
        <end position="177"/>
    </location>
</feature>
<keyword evidence="2" id="KW-0732">Signal</keyword>
<name>A0A1B6CZP6_9HEMI</name>